<dbReference type="EMBL" id="NJEU01000307">
    <property type="protein sequence ID" value="PHH76635.1"/>
    <property type="molecule type" value="Genomic_DNA"/>
</dbReference>
<dbReference type="Proteomes" id="UP000224854">
    <property type="component" value="Unassembled WGS sequence"/>
</dbReference>
<accession>A0A2C5Z477</accession>
<feature type="signal peptide" evidence="1">
    <location>
        <begin position="1"/>
        <end position="20"/>
    </location>
</feature>
<evidence type="ECO:0008006" key="4">
    <source>
        <dbReference type="Google" id="ProtNLM"/>
    </source>
</evidence>
<feature type="chain" id="PRO_5011976549" description="CBM1 domain-containing protein" evidence="1">
    <location>
        <begin position="21"/>
        <end position="89"/>
    </location>
</feature>
<sequence length="89" mass="9471">MFKTIKTVLILVLIAAMTQAWPRALVRASSQSIETTSSSEQPAASTTTTIKWETVPASSVAVPAATNSNEPWCECGYTYCASVLLGMSI</sequence>
<keyword evidence="1" id="KW-0732">Signal</keyword>
<dbReference type="AlphaFoldDB" id="A0A2C5Z477"/>
<comment type="caution">
    <text evidence="2">The sequence shown here is derived from an EMBL/GenBank/DDBJ whole genome shotgun (WGS) entry which is preliminary data.</text>
</comment>
<evidence type="ECO:0000313" key="3">
    <source>
        <dbReference type="Proteomes" id="UP000224854"/>
    </source>
</evidence>
<name>A0A2C5Z477_9HYPO</name>
<evidence type="ECO:0000313" key="2">
    <source>
        <dbReference type="EMBL" id="PHH76635.1"/>
    </source>
</evidence>
<keyword evidence="3" id="KW-1185">Reference proteome</keyword>
<protein>
    <recommendedName>
        <fullName evidence="4">CBM1 domain-containing protein</fullName>
    </recommendedName>
</protein>
<gene>
    <name evidence="2" type="ORF">CDD82_3908</name>
</gene>
<proteinExistence type="predicted"/>
<reference evidence="2 3" key="1">
    <citation type="submission" date="2017-06" db="EMBL/GenBank/DDBJ databases">
        <title>Ant-infecting Ophiocordyceps genomes reveal a high diversity of potential behavioral manipulation genes and a possible major role for enterotoxins.</title>
        <authorList>
            <person name="De Bekker C."/>
            <person name="Evans H.C."/>
            <person name="Brachmann A."/>
            <person name="Hughes D.P."/>
        </authorList>
    </citation>
    <scope>NUCLEOTIDE SEQUENCE [LARGE SCALE GENOMIC DNA]</scope>
    <source>
        <strain evidence="2 3">1348a</strain>
    </source>
</reference>
<organism evidence="2 3">
    <name type="scientific">Ophiocordyceps australis</name>
    <dbReference type="NCBI Taxonomy" id="1399860"/>
    <lineage>
        <taxon>Eukaryota</taxon>
        <taxon>Fungi</taxon>
        <taxon>Dikarya</taxon>
        <taxon>Ascomycota</taxon>
        <taxon>Pezizomycotina</taxon>
        <taxon>Sordariomycetes</taxon>
        <taxon>Hypocreomycetidae</taxon>
        <taxon>Hypocreales</taxon>
        <taxon>Ophiocordycipitaceae</taxon>
        <taxon>Ophiocordyceps</taxon>
    </lineage>
</organism>
<evidence type="ECO:0000256" key="1">
    <source>
        <dbReference type="SAM" id="SignalP"/>
    </source>
</evidence>